<dbReference type="Proteomes" id="UP000617145">
    <property type="component" value="Unassembled WGS sequence"/>
</dbReference>
<dbReference type="InterPro" id="IPR044015">
    <property type="entry name" value="FBPase_C_dom"/>
</dbReference>
<dbReference type="EC" id="3.1.3.11" evidence="7"/>
<organism evidence="11 12">
    <name type="scientific">Salipiger pallidus</name>
    <dbReference type="NCBI Taxonomy" id="1775170"/>
    <lineage>
        <taxon>Bacteria</taxon>
        <taxon>Pseudomonadati</taxon>
        <taxon>Pseudomonadota</taxon>
        <taxon>Alphaproteobacteria</taxon>
        <taxon>Rhodobacterales</taxon>
        <taxon>Roseobacteraceae</taxon>
        <taxon>Salipiger</taxon>
    </lineage>
</organism>
<feature type="binding site" evidence="7">
    <location>
        <position position="109"/>
    </location>
    <ligand>
        <name>Mg(2+)</name>
        <dbReference type="ChEBI" id="CHEBI:18420"/>
        <label>2</label>
    </ligand>
</feature>
<sequence>MLTLPGDRLPTAEILPACLPEDGLGRIINALAHAMPAIAARLAAGKLMGDPAALVGNNESGDAQKALDVGAHDHVTAELRGCGVRFMLSEEAEEVEVLDPNGSFDIAIDPIDGSGSIGIGAPLGMLFVIYPTGPKDLARPGSEAAASGYASFGHSLDFGYVIKGAGVNLFTFDGQDFRITNRDVKIKPTTSTIAYNASNERHWAPGLKQWAADLRAGSDGPRGRDFNMRWLAAAVGELHRILLKGGAFLYPADSRPGYEGGRLRLAYEAVPMAMLIEAAGGKATDGINRILDLVPSTPHQNIALVFGASEEVETVARHLSET</sequence>
<evidence type="ECO:0000256" key="3">
    <source>
        <dbReference type="ARBA" id="ARBA00022490"/>
    </source>
</evidence>
<accession>A0A8J3EHW6</accession>
<dbReference type="GO" id="GO:0005986">
    <property type="term" value="P:sucrose biosynthetic process"/>
    <property type="evidence" value="ECO:0007669"/>
    <property type="project" value="TreeGrafter"/>
</dbReference>
<dbReference type="GO" id="GO:0005829">
    <property type="term" value="C:cytosol"/>
    <property type="evidence" value="ECO:0007669"/>
    <property type="project" value="TreeGrafter"/>
</dbReference>
<evidence type="ECO:0000256" key="5">
    <source>
        <dbReference type="ARBA" id="ARBA00023277"/>
    </source>
</evidence>
<dbReference type="GO" id="GO:0000287">
    <property type="term" value="F:magnesium ion binding"/>
    <property type="evidence" value="ECO:0007669"/>
    <property type="project" value="UniProtKB-UniRule"/>
</dbReference>
<dbReference type="PIRSF" id="PIRSF500210">
    <property type="entry name" value="FBPtase"/>
    <property type="match status" value="1"/>
</dbReference>
<dbReference type="GO" id="GO:0042132">
    <property type="term" value="F:fructose 1,6-bisphosphate 1-phosphatase activity"/>
    <property type="evidence" value="ECO:0007669"/>
    <property type="project" value="UniProtKB-UniRule"/>
</dbReference>
<keyword evidence="12" id="KW-1185">Reference proteome</keyword>
<keyword evidence="4 7" id="KW-0378">Hydrolase</keyword>
<comment type="subunit">
    <text evidence="7">Homotetramer.</text>
</comment>
<dbReference type="CDD" id="cd00354">
    <property type="entry name" value="FBPase"/>
    <property type="match status" value="1"/>
</dbReference>
<dbReference type="GO" id="GO:0006000">
    <property type="term" value="P:fructose metabolic process"/>
    <property type="evidence" value="ECO:0007669"/>
    <property type="project" value="TreeGrafter"/>
</dbReference>
<evidence type="ECO:0000256" key="6">
    <source>
        <dbReference type="ARBA" id="ARBA00024331"/>
    </source>
</evidence>
<dbReference type="AlphaFoldDB" id="A0A8J3EHW6"/>
<dbReference type="InterPro" id="IPR028343">
    <property type="entry name" value="FBPtase"/>
</dbReference>
<gene>
    <name evidence="11" type="primary">cbbF</name>
    <name evidence="7" type="synonym">fbp</name>
    <name evidence="11" type="ORF">GCM10011415_36340</name>
</gene>
<keyword evidence="7" id="KW-0460">Magnesium</keyword>
<feature type="domain" description="Fructose-1-6-bisphosphatase class 1 C-terminal" evidence="10">
    <location>
        <begin position="186"/>
        <end position="317"/>
    </location>
</feature>
<dbReference type="Pfam" id="PF18913">
    <property type="entry name" value="FBPase_C"/>
    <property type="match status" value="1"/>
</dbReference>
<dbReference type="PIRSF" id="PIRSF000904">
    <property type="entry name" value="FBPtase_SBPase"/>
    <property type="match status" value="1"/>
</dbReference>
<protein>
    <recommendedName>
        <fullName evidence="7">Fructose-1,6-bisphosphatase class 1</fullName>
        <shortName evidence="7">FBPase class 1</shortName>
        <ecNumber evidence="7">3.1.3.11</ecNumber>
    </recommendedName>
    <alternativeName>
        <fullName evidence="7">D-fructose-1,6-bisphosphate 1-phosphohydrolase class 1</fullName>
    </alternativeName>
</protein>
<reference evidence="11" key="2">
    <citation type="submission" date="2020-09" db="EMBL/GenBank/DDBJ databases">
        <authorList>
            <person name="Sun Q."/>
            <person name="Zhou Y."/>
        </authorList>
    </citation>
    <scope>NUCLEOTIDE SEQUENCE</scope>
    <source>
        <strain evidence="11">CGMCC 1.15762</strain>
    </source>
</reference>
<comment type="caution">
    <text evidence="7">Lacks conserved residue(s) required for the propagation of feature annotation.</text>
</comment>
<feature type="binding site" evidence="7">
    <location>
        <position position="109"/>
    </location>
    <ligand>
        <name>Mg(2+)</name>
        <dbReference type="ChEBI" id="CHEBI:18420"/>
        <label>1</label>
    </ligand>
</feature>
<feature type="binding site" evidence="7">
    <location>
        <position position="112"/>
    </location>
    <ligand>
        <name>Mg(2+)</name>
        <dbReference type="ChEBI" id="CHEBI:18420"/>
        <label>2</label>
    </ligand>
</feature>
<feature type="binding site" evidence="7">
    <location>
        <position position="90"/>
    </location>
    <ligand>
        <name>Mg(2+)</name>
        <dbReference type="ChEBI" id="CHEBI:18420"/>
        <label>1</label>
    </ligand>
</feature>
<feature type="domain" description="Fructose-1-6-bisphosphatase class I N-terminal" evidence="9">
    <location>
        <begin position="24"/>
        <end position="174"/>
    </location>
</feature>
<evidence type="ECO:0000256" key="1">
    <source>
        <dbReference type="ARBA" id="ARBA00001273"/>
    </source>
</evidence>
<dbReference type="GO" id="GO:0006094">
    <property type="term" value="P:gluconeogenesis"/>
    <property type="evidence" value="ECO:0007669"/>
    <property type="project" value="UniProtKB-UniRule"/>
</dbReference>
<dbReference type="RefSeq" id="WP_188791709.1">
    <property type="nucleotide sequence ID" value="NZ_BMJV01000009.1"/>
</dbReference>
<feature type="binding site" evidence="7">
    <location>
        <position position="111"/>
    </location>
    <ligand>
        <name>Mg(2+)</name>
        <dbReference type="ChEBI" id="CHEBI:18420"/>
        <label>1</label>
    </ligand>
</feature>
<comment type="subcellular location">
    <subcellularLocation>
        <location evidence="7">Cytoplasm</location>
    </subcellularLocation>
</comment>
<evidence type="ECO:0000256" key="8">
    <source>
        <dbReference type="RuleBase" id="RU000508"/>
    </source>
</evidence>
<evidence type="ECO:0000256" key="2">
    <source>
        <dbReference type="ARBA" id="ARBA00010941"/>
    </source>
</evidence>
<name>A0A8J3EHW6_9RHOB</name>
<dbReference type="SUPFAM" id="SSF56655">
    <property type="entry name" value="Carbohydrate phosphatase"/>
    <property type="match status" value="1"/>
</dbReference>
<dbReference type="InterPro" id="IPR000146">
    <property type="entry name" value="FBPase_class-1"/>
</dbReference>
<dbReference type="GO" id="GO:0006002">
    <property type="term" value="P:fructose 6-phosphate metabolic process"/>
    <property type="evidence" value="ECO:0007669"/>
    <property type="project" value="TreeGrafter"/>
</dbReference>
<dbReference type="PANTHER" id="PTHR11556">
    <property type="entry name" value="FRUCTOSE-1,6-BISPHOSPHATASE-RELATED"/>
    <property type="match status" value="1"/>
</dbReference>
<keyword evidence="7" id="KW-0479">Metal-binding</keyword>
<dbReference type="Pfam" id="PF00316">
    <property type="entry name" value="FBPase"/>
    <property type="match status" value="1"/>
</dbReference>
<comment type="caution">
    <text evidence="11">The sequence shown here is derived from an EMBL/GenBank/DDBJ whole genome shotgun (WGS) entry which is preliminary data.</text>
</comment>
<comment type="catalytic activity">
    <reaction evidence="1 7">
        <text>beta-D-fructose 1,6-bisphosphate + H2O = beta-D-fructose 6-phosphate + phosphate</text>
        <dbReference type="Rhea" id="RHEA:11064"/>
        <dbReference type="ChEBI" id="CHEBI:15377"/>
        <dbReference type="ChEBI" id="CHEBI:32966"/>
        <dbReference type="ChEBI" id="CHEBI:43474"/>
        <dbReference type="ChEBI" id="CHEBI:57634"/>
        <dbReference type="EC" id="3.1.3.11"/>
    </reaction>
</comment>
<proteinExistence type="inferred from homology"/>
<comment type="cofactor">
    <cofactor evidence="7">
        <name>Mg(2+)</name>
        <dbReference type="ChEBI" id="CHEBI:18420"/>
    </cofactor>
    <text evidence="7">Binds 2 magnesium ions per subunit.</text>
</comment>
<keyword evidence="3 7" id="KW-0963">Cytoplasm</keyword>
<dbReference type="EMBL" id="BMJV01000009">
    <property type="protein sequence ID" value="GGG83231.1"/>
    <property type="molecule type" value="Genomic_DNA"/>
</dbReference>
<evidence type="ECO:0000313" key="11">
    <source>
        <dbReference type="EMBL" id="GGG83231.1"/>
    </source>
</evidence>
<dbReference type="InterPro" id="IPR033391">
    <property type="entry name" value="FBPase_N"/>
</dbReference>
<keyword evidence="5 7" id="KW-0119">Carbohydrate metabolism</keyword>
<dbReference type="GO" id="GO:0030388">
    <property type="term" value="P:fructose 1,6-bisphosphate metabolic process"/>
    <property type="evidence" value="ECO:0007669"/>
    <property type="project" value="TreeGrafter"/>
</dbReference>
<dbReference type="Gene3D" id="3.30.540.10">
    <property type="entry name" value="Fructose-1,6-Bisphosphatase, subunit A, domain 1"/>
    <property type="match status" value="1"/>
</dbReference>
<evidence type="ECO:0000256" key="4">
    <source>
        <dbReference type="ARBA" id="ARBA00022801"/>
    </source>
</evidence>
<evidence type="ECO:0000259" key="10">
    <source>
        <dbReference type="Pfam" id="PF18913"/>
    </source>
</evidence>
<evidence type="ECO:0000313" key="12">
    <source>
        <dbReference type="Proteomes" id="UP000617145"/>
    </source>
</evidence>
<dbReference type="HAMAP" id="MF_01855">
    <property type="entry name" value="FBPase_class1"/>
    <property type="match status" value="1"/>
</dbReference>
<reference evidence="11" key="1">
    <citation type="journal article" date="2014" name="Int. J. Syst. Evol. Microbiol.">
        <title>Complete genome sequence of Corynebacterium casei LMG S-19264T (=DSM 44701T), isolated from a smear-ripened cheese.</title>
        <authorList>
            <consortium name="US DOE Joint Genome Institute (JGI-PGF)"/>
            <person name="Walter F."/>
            <person name="Albersmeier A."/>
            <person name="Kalinowski J."/>
            <person name="Ruckert C."/>
        </authorList>
    </citation>
    <scope>NUCLEOTIDE SEQUENCE</scope>
    <source>
        <strain evidence="11">CGMCC 1.15762</strain>
    </source>
</reference>
<dbReference type="PRINTS" id="PR00115">
    <property type="entry name" value="F16BPHPHTASE"/>
</dbReference>
<feature type="binding site" evidence="7">
    <location>
        <position position="196"/>
    </location>
    <ligand>
        <name>substrate</name>
    </ligand>
</feature>
<evidence type="ECO:0000256" key="7">
    <source>
        <dbReference type="HAMAP-Rule" id="MF_01855"/>
    </source>
</evidence>
<comment type="similarity">
    <text evidence="2 7 8">Belongs to the FBPase class 1 family.</text>
</comment>
<dbReference type="PANTHER" id="PTHR11556:SF35">
    <property type="entry name" value="SEDOHEPTULOSE-1,7-BISPHOSPHATASE, CHLOROPLASTIC"/>
    <property type="match status" value="1"/>
</dbReference>
<dbReference type="Gene3D" id="3.40.190.80">
    <property type="match status" value="1"/>
</dbReference>
<evidence type="ECO:0000259" key="9">
    <source>
        <dbReference type="Pfam" id="PF00316"/>
    </source>
</evidence>
<feature type="binding site" evidence="7">
    <location>
        <position position="268"/>
    </location>
    <ligand>
        <name>Mg(2+)</name>
        <dbReference type="ChEBI" id="CHEBI:18420"/>
        <label>2</label>
    </ligand>
</feature>
<comment type="pathway">
    <text evidence="6">Carbohydrate biosynthesis.</text>
</comment>